<dbReference type="PROSITE" id="PS00755">
    <property type="entry name" value="SECY_1"/>
    <property type="match status" value="1"/>
</dbReference>
<dbReference type="InterPro" id="IPR023201">
    <property type="entry name" value="SecY_dom_sf"/>
</dbReference>
<name>A0A0H4T5R9_9BACT</name>
<dbReference type="EMBL" id="KT006978">
    <property type="protein sequence ID" value="AKQ01787.1"/>
    <property type="molecule type" value="Genomic_DNA"/>
</dbReference>
<comment type="subcellular location">
    <subcellularLocation>
        <location evidence="10">Cell membrane</location>
        <topology evidence="10">Multi-pass membrane protein</topology>
    </subcellularLocation>
    <subcellularLocation>
        <location evidence="1 12">Membrane</location>
        <topology evidence="1 12">Multi-pass membrane protein</topology>
    </subcellularLocation>
</comment>
<feature type="transmembrane region" description="Helical" evidence="10">
    <location>
        <begin position="75"/>
        <end position="100"/>
    </location>
</feature>
<dbReference type="Gene3D" id="1.10.3370.10">
    <property type="entry name" value="SecY subunit domain"/>
    <property type="match status" value="1"/>
</dbReference>
<evidence type="ECO:0000256" key="12">
    <source>
        <dbReference type="RuleBase" id="RU003484"/>
    </source>
</evidence>
<dbReference type="GO" id="GO:0005886">
    <property type="term" value="C:plasma membrane"/>
    <property type="evidence" value="ECO:0007669"/>
    <property type="project" value="UniProtKB-SubCell"/>
</dbReference>
<protein>
    <recommendedName>
        <fullName evidence="9 10">Protein translocase subunit SecY</fullName>
    </recommendedName>
</protein>
<proteinExistence type="inferred from homology"/>
<dbReference type="FunFam" id="1.10.3370.10:FF:000001">
    <property type="entry name" value="Preprotein translocase subunit SecY"/>
    <property type="match status" value="1"/>
</dbReference>
<comment type="subunit">
    <text evidence="10">Component of the Sec protein translocase complex. Heterotrimer consisting of SecY, SecE and SecG subunits. The heterotrimers can form oligomers, although 1 heterotrimer is thought to be able to translocate proteins. Interacts with the ribosome. Interacts with SecDF, and other proteins may be involved. Interacts with SecA.</text>
</comment>
<evidence type="ECO:0000256" key="11">
    <source>
        <dbReference type="RuleBase" id="RU000537"/>
    </source>
</evidence>
<accession>A0A0H4T5R9</accession>
<feature type="transmembrane region" description="Helical" evidence="10">
    <location>
        <begin position="185"/>
        <end position="202"/>
    </location>
</feature>
<feature type="transmembrane region" description="Helical" evidence="10">
    <location>
        <begin position="413"/>
        <end position="439"/>
    </location>
</feature>
<keyword evidence="3 10" id="KW-0813">Transport</keyword>
<keyword evidence="4 10" id="KW-0812">Transmembrane</keyword>
<dbReference type="HAMAP" id="MF_01465">
    <property type="entry name" value="SecY"/>
    <property type="match status" value="1"/>
</dbReference>
<feature type="transmembrane region" description="Helical" evidence="10">
    <location>
        <begin position="214"/>
        <end position="239"/>
    </location>
</feature>
<dbReference type="GO" id="GO:0043952">
    <property type="term" value="P:protein transport by the Sec complex"/>
    <property type="evidence" value="ECO:0007669"/>
    <property type="project" value="UniProtKB-UniRule"/>
</dbReference>
<feature type="transmembrane region" description="Helical" evidence="10">
    <location>
        <begin position="21"/>
        <end position="39"/>
    </location>
</feature>
<keyword evidence="8 10" id="KW-0472">Membrane</keyword>
<reference evidence="14" key="1">
    <citation type="journal article" date="2015" name="ISME J.">
        <title>Aquifer environment selects for microbial species cohorts in sediment and groundwater.</title>
        <authorList>
            <person name="Hug L.A."/>
            <person name="Thomas B.C."/>
            <person name="Brown C.T."/>
            <person name="Frischkorn K.R."/>
            <person name="Williams K.H."/>
            <person name="Tringe S.G."/>
            <person name="Banfield J.F."/>
        </authorList>
    </citation>
    <scope>NUCLEOTIDE SEQUENCE</scope>
</reference>
<evidence type="ECO:0000256" key="2">
    <source>
        <dbReference type="ARBA" id="ARBA00005751"/>
    </source>
</evidence>
<evidence type="ECO:0000256" key="3">
    <source>
        <dbReference type="ARBA" id="ARBA00022448"/>
    </source>
</evidence>
<keyword evidence="5 10" id="KW-0653">Protein transport</keyword>
<evidence type="ECO:0000256" key="7">
    <source>
        <dbReference type="ARBA" id="ARBA00023010"/>
    </source>
</evidence>
<dbReference type="PANTHER" id="PTHR10906">
    <property type="entry name" value="SECY/SEC61-ALPHA FAMILY MEMBER"/>
    <property type="match status" value="1"/>
</dbReference>
<dbReference type="GO" id="GO:0065002">
    <property type="term" value="P:intracellular protein transmembrane transport"/>
    <property type="evidence" value="ECO:0007669"/>
    <property type="project" value="UniProtKB-UniRule"/>
</dbReference>
<evidence type="ECO:0000256" key="8">
    <source>
        <dbReference type="ARBA" id="ARBA00023136"/>
    </source>
</evidence>
<dbReference type="InterPro" id="IPR030659">
    <property type="entry name" value="SecY_CS"/>
</dbReference>
<comment type="function">
    <text evidence="10 11">The central subunit of the protein translocation channel SecYEG. Consists of two halves formed by TMs 1-5 and 6-10. These two domains form a lateral gate at the front which open onto the bilayer between TMs 2 and 7, and are clamped together by SecE at the back. The channel is closed by both a pore ring composed of hydrophobic SecY resides and a short helix (helix 2A) on the extracellular side of the membrane which forms a plug. The plug probably moves laterally to allow the channel to open. The ring and the pore may move independently.</text>
</comment>
<dbReference type="Pfam" id="PF00344">
    <property type="entry name" value="SecY"/>
    <property type="match status" value="1"/>
</dbReference>
<feature type="transmembrane region" description="Helical" evidence="10">
    <location>
        <begin position="373"/>
        <end position="393"/>
    </location>
</feature>
<dbReference type="NCBIfam" id="TIGR00967">
    <property type="entry name" value="3a0501s007"/>
    <property type="match status" value="1"/>
</dbReference>
<evidence type="ECO:0000256" key="6">
    <source>
        <dbReference type="ARBA" id="ARBA00022989"/>
    </source>
</evidence>
<organism evidence="14">
    <name type="scientific">uncultured Acidobacteria bacterium Rifle_16ft_4_minimus_2650</name>
    <dbReference type="NCBI Taxonomy" id="1665083"/>
    <lineage>
        <taxon>Bacteria</taxon>
        <taxon>Pseudomonadati</taxon>
        <taxon>Acidobacteriota</taxon>
        <taxon>environmental samples</taxon>
    </lineage>
</organism>
<dbReference type="InterPro" id="IPR026593">
    <property type="entry name" value="SecY"/>
</dbReference>
<gene>
    <name evidence="10 14" type="primary">secY</name>
</gene>
<dbReference type="InterPro" id="IPR002208">
    <property type="entry name" value="SecY/SEC61-alpha"/>
</dbReference>
<dbReference type="GO" id="GO:0006605">
    <property type="term" value="P:protein targeting"/>
    <property type="evidence" value="ECO:0007669"/>
    <property type="project" value="UniProtKB-UniRule"/>
</dbReference>
<comment type="similarity">
    <text evidence="2 10 13">Belongs to the SecY/SEC61-alpha family.</text>
</comment>
<dbReference type="SUPFAM" id="SSF103491">
    <property type="entry name" value="Preprotein translocase SecY subunit"/>
    <property type="match status" value="1"/>
</dbReference>
<dbReference type="AlphaFoldDB" id="A0A0H4T5R9"/>
<evidence type="ECO:0000256" key="10">
    <source>
        <dbReference type="HAMAP-Rule" id="MF_01465"/>
    </source>
</evidence>
<evidence type="ECO:0000256" key="13">
    <source>
        <dbReference type="RuleBase" id="RU004349"/>
    </source>
</evidence>
<feature type="transmembrane region" description="Helical" evidence="10">
    <location>
        <begin position="276"/>
        <end position="296"/>
    </location>
</feature>
<feature type="transmembrane region" description="Helical" evidence="10">
    <location>
        <begin position="149"/>
        <end position="173"/>
    </location>
</feature>
<sequence>MNRFFQAVANIFRVPDLRRRVLFTLALLAVYRIGAHIPTPGINTDLLQQLFEQGRGSVLGIIDLFSGGNFRRLTIFALGIMPYITASIILQLMTVVWPYLERLQKEGELGRRKITQYTRYLTVVLATIQSFTIAQTLQRTGQEGQSLVYNPGIAFTLMTMLTLTTGTAFIMWLGEQISERGIGNGMSLIIFAGIVVGLPSAVRDLWEKVQTNQWGNFTALAILVLVALMVVVVGFIVLVEGGQRRIPVQYAKRVVGRKVMGGQMTYLPLRVNSGGVIPPIFASSLLTFPGTIDLFLGSKNKYMNEFSKQLAWGEPLYTLIYASMILLFAFFYVGIVFNPTELADNMRKYGGFVPGIRPGRNTSEYISKILRRLTFVGGCYLALVCLIPEWMIAGIKLHHLPMWLGGGWFDANMAPWILNGLNVTFYFGGTSLLIVVGVAMDTVQQVEAQLVMRNYEGFVRKGRLRGRRG</sequence>
<evidence type="ECO:0000256" key="9">
    <source>
        <dbReference type="ARBA" id="ARBA00039733"/>
    </source>
</evidence>
<dbReference type="PIRSF" id="PIRSF004557">
    <property type="entry name" value="SecY"/>
    <property type="match status" value="1"/>
</dbReference>
<evidence type="ECO:0000256" key="4">
    <source>
        <dbReference type="ARBA" id="ARBA00022692"/>
    </source>
</evidence>
<dbReference type="PROSITE" id="PS00756">
    <property type="entry name" value="SECY_2"/>
    <property type="match status" value="1"/>
</dbReference>
<keyword evidence="7 10" id="KW-0811">Translocation</keyword>
<evidence type="ECO:0000256" key="5">
    <source>
        <dbReference type="ARBA" id="ARBA00022927"/>
    </source>
</evidence>
<keyword evidence="6 10" id="KW-1133">Transmembrane helix</keyword>
<feature type="transmembrane region" description="Helical" evidence="10">
    <location>
        <begin position="120"/>
        <end position="137"/>
    </location>
</feature>
<evidence type="ECO:0000256" key="1">
    <source>
        <dbReference type="ARBA" id="ARBA00004141"/>
    </source>
</evidence>
<dbReference type="PRINTS" id="PR00303">
    <property type="entry name" value="SECYTRNLCASE"/>
</dbReference>
<keyword evidence="10" id="KW-1003">Cell membrane</keyword>
<evidence type="ECO:0000313" key="14">
    <source>
        <dbReference type="EMBL" id="AKQ01787.1"/>
    </source>
</evidence>
<feature type="transmembrane region" description="Helical" evidence="10">
    <location>
        <begin position="316"/>
        <end position="337"/>
    </location>
</feature>